<dbReference type="AlphaFoldDB" id="A0A0B7BAV9"/>
<name>A0A0B7BAV9_9EUPU</name>
<reference evidence="1" key="1">
    <citation type="submission" date="2014-12" db="EMBL/GenBank/DDBJ databases">
        <title>Insight into the proteome of Arion vulgaris.</title>
        <authorList>
            <person name="Aradska J."/>
            <person name="Bulat T."/>
            <person name="Smidak R."/>
            <person name="Sarate P."/>
            <person name="Gangsoo J."/>
            <person name="Sialana F."/>
            <person name="Bilban M."/>
            <person name="Lubec G."/>
        </authorList>
    </citation>
    <scope>NUCLEOTIDE SEQUENCE</scope>
    <source>
        <tissue evidence="1">Skin</tissue>
    </source>
</reference>
<evidence type="ECO:0000313" key="1">
    <source>
        <dbReference type="EMBL" id="CEK90017.1"/>
    </source>
</evidence>
<dbReference type="EMBL" id="HACG01043152">
    <property type="protein sequence ID" value="CEK90017.1"/>
    <property type="molecule type" value="Transcribed_RNA"/>
</dbReference>
<gene>
    <name evidence="1" type="primary">ORF174300</name>
</gene>
<feature type="non-terminal residue" evidence="1">
    <location>
        <position position="1"/>
    </location>
</feature>
<organism evidence="1">
    <name type="scientific">Arion vulgaris</name>
    <dbReference type="NCBI Taxonomy" id="1028688"/>
    <lineage>
        <taxon>Eukaryota</taxon>
        <taxon>Metazoa</taxon>
        <taxon>Spiralia</taxon>
        <taxon>Lophotrochozoa</taxon>
        <taxon>Mollusca</taxon>
        <taxon>Gastropoda</taxon>
        <taxon>Heterobranchia</taxon>
        <taxon>Euthyneura</taxon>
        <taxon>Panpulmonata</taxon>
        <taxon>Eupulmonata</taxon>
        <taxon>Stylommatophora</taxon>
        <taxon>Helicina</taxon>
        <taxon>Arionoidea</taxon>
        <taxon>Arionidae</taxon>
        <taxon>Arion</taxon>
    </lineage>
</organism>
<accession>A0A0B7BAV9</accession>
<proteinExistence type="predicted"/>
<sequence>LPDQIFSYRHYWTKLGVSKLVNPRLMSLPIITPNTSNMKHIKFDLVRYHT</sequence>
<protein>
    <submittedName>
        <fullName evidence="1">Uncharacterized protein</fullName>
    </submittedName>
</protein>